<accession>A0A1N6G4Q5</accession>
<keyword evidence="2" id="KW-0479">Metal-binding</keyword>
<dbReference type="EC" id="3.1.4.-" evidence="2"/>
<dbReference type="Gene3D" id="3.60.21.10">
    <property type="match status" value="1"/>
</dbReference>
<comment type="cofactor">
    <cofactor evidence="2">
        <name>a divalent metal cation</name>
        <dbReference type="ChEBI" id="CHEBI:60240"/>
    </cofactor>
</comment>
<proteinExistence type="inferred from homology"/>
<dbReference type="PANTHER" id="PTHR11124">
    <property type="entry name" value="VACUOLAR SORTING PROTEIN VPS29"/>
    <property type="match status" value="1"/>
</dbReference>
<dbReference type="InterPro" id="IPR029052">
    <property type="entry name" value="Metallo-depent_PP-like"/>
</dbReference>
<dbReference type="CDD" id="cd00841">
    <property type="entry name" value="MPP_YfcE"/>
    <property type="match status" value="1"/>
</dbReference>
<dbReference type="InterPro" id="IPR000979">
    <property type="entry name" value="Phosphodiesterase_MJ0936/Vps29"/>
</dbReference>
<name>A0A1N6G4Q5_9LACT</name>
<dbReference type="GO" id="GO:0046872">
    <property type="term" value="F:metal ion binding"/>
    <property type="evidence" value="ECO:0007669"/>
    <property type="project" value="UniProtKB-KW"/>
</dbReference>
<dbReference type="GO" id="GO:0016787">
    <property type="term" value="F:hydrolase activity"/>
    <property type="evidence" value="ECO:0007669"/>
    <property type="project" value="UniProtKB-UniRule"/>
</dbReference>
<dbReference type="Pfam" id="PF12850">
    <property type="entry name" value="Metallophos_2"/>
    <property type="match status" value="1"/>
</dbReference>
<evidence type="ECO:0000256" key="2">
    <source>
        <dbReference type="RuleBase" id="RU362039"/>
    </source>
</evidence>
<dbReference type="InterPro" id="IPR024654">
    <property type="entry name" value="Calcineurin-like_PHP_lpxH"/>
</dbReference>
<gene>
    <name evidence="4" type="ORF">SAMN05878443_1024</name>
</gene>
<dbReference type="AlphaFoldDB" id="A0A1N6G4Q5"/>
<sequence>MKVLVISDSHGDREILVELVERYKDKVDQIFHCGDSELEATDPIWDSVMAVRGNMDFTDEYKLTQIADVKNERIFMAHGHRFNVNHGMQELVYAAQAENADYAFFGHTHQAKSEKINNIVVLNPGSISEPRGHYQVPTYAIVESDEHQIAVTYYNRAHKSMDELNSHFSKNK</sequence>
<dbReference type="NCBIfam" id="TIGR00040">
    <property type="entry name" value="yfcE"/>
    <property type="match status" value="1"/>
</dbReference>
<dbReference type="STRING" id="28230.SAMN05878443_1024"/>
<evidence type="ECO:0000313" key="4">
    <source>
        <dbReference type="EMBL" id="SIO02525.1"/>
    </source>
</evidence>
<evidence type="ECO:0000313" key="5">
    <source>
        <dbReference type="Proteomes" id="UP000184758"/>
    </source>
</evidence>
<organism evidence="4 5">
    <name type="scientific">Carnobacterium alterfunditum</name>
    <dbReference type="NCBI Taxonomy" id="28230"/>
    <lineage>
        <taxon>Bacteria</taxon>
        <taxon>Bacillati</taxon>
        <taxon>Bacillota</taxon>
        <taxon>Bacilli</taxon>
        <taxon>Lactobacillales</taxon>
        <taxon>Carnobacteriaceae</taxon>
        <taxon>Carnobacterium</taxon>
    </lineage>
</organism>
<dbReference type="eggNOG" id="COG0622">
    <property type="taxonomic scope" value="Bacteria"/>
</dbReference>
<feature type="domain" description="Calcineurin-like phosphoesterase" evidence="3">
    <location>
        <begin position="1"/>
        <end position="145"/>
    </location>
</feature>
<reference evidence="5" key="1">
    <citation type="submission" date="2016-11" db="EMBL/GenBank/DDBJ databases">
        <authorList>
            <person name="Varghese N."/>
            <person name="Submissions S."/>
        </authorList>
    </citation>
    <scope>NUCLEOTIDE SEQUENCE [LARGE SCALE GENOMIC DNA]</scope>
    <source>
        <strain evidence="5">313</strain>
    </source>
</reference>
<dbReference type="RefSeq" id="WP_034547826.1">
    <property type="nucleotide sequence ID" value="NZ_FSRN01000001.1"/>
</dbReference>
<dbReference type="OrthoDB" id="9800565at2"/>
<dbReference type="Proteomes" id="UP000184758">
    <property type="component" value="Unassembled WGS sequence"/>
</dbReference>
<dbReference type="SUPFAM" id="SSF56300">
    <property type="entry name" value="Metallo-dependent phosphatases"/>
    <property type="match status" value="1"/>
</dbReference>
<comment type="similarity">
    <text evidence="1 2">Belongs to the metallophosphoesterase superfamily. YfcE family.</text>
</comment>
<keyword evidence="5" id="KW-1185">Reference proteome</keyword>
<dbReference type="EMBL" id="FSRN01000001">
    <property type="protein sequence ID" value="SIO02525.1"/>
    <property type="molecule type" value="Genomic_DNA"/>
</dbReference>
<evidence type="ECO:0000259" key="3">
    <source>
        <dbReference type="Pfam" id="PF12850"/>
    </source>
</evidence>
<protein>
    <recommendedName>
        <fullName evidence="2">Phosphoesterase</fullName>
        <ecNumber evidence="2">3.1.4.-</ecNumber>
    </recommendedName>
</protein>
<evidence type="ECO:0000256" key="1">
    <source>
        <dbReference type="ARBA" id="ARBA00008950"/>
    </source>
</evidence>
<dbReference type="InterPro" id="IPR041802">
    <property type="entry name" value="MPP_YfcE"/>
</dbReference>